<proteinExistence type="inferred from homology"/>
<keyword evidence="8 10" id="KW-0472">Membrane</keyword>
<organism evidence="14 15">
    <name type="scientific">Nocardioides alpinus</name>
    <dbReference type="NCBI Taxonomy" id="748909"/>
    <lineage>
        <taxon>Bacteria</taxon>
        <taxon>Bacillati</taxon>
        <taxon>Actinomycetota</taxon>
        <taxon>Actinomycetes</taxon>
        <taxon>Propionibacteriales</taxon>
        <taxon>Nocardioidaceae</taxon>
        <taxon>Nocardioides</taxon>
    </lineage>
</organism>
<dbReference type="SUPFAM" id="SSF90123">
    <property type="entry name" value="ABC transporter transmembrane region"/>
    <property type="match status" value="1"/>
</dbReference>
<dbReference type="GO" id="GO:0005524">
    <property type="term" value="F:ATP binding"/>
    <property type="evidence" value="ECO:0007669"/>
    <property type="project" value="UniProtKB-KW"/>
</dbReference>
<evidence type="ECO:0000256" key="6">
    <source>
        <dbReference type="ARBA" id="ARBA00022840"/>
    </source>
</evidence>
<evidence type="ECO:0000256" key="4">
    <source>
        <dbReference type="ARBA" id="ARBA00022692"/>
    </source>
</evidence>
<evidence type="ECO:0000256" key="3">
    <source>
        <dbReference type="ARBA" id="ARBA00022475"/>
    </source>
</evidence>
<dbReference type="Gene3D" id="3.40.50.300">
    <property type="entry name" value="P-loop containing nucleotide triphosphate hydrolases"/>
    <property type="match status" value="1"/>
</dbReference>
<feature type="transmembrane region" description="Helical" evidence="10">
    <location>
        <begin position="86"/>
        <end position="108"/>
    </location>
</feature>
<dbReference type="GO" id="GO:0005886">
    <property type="term" value="C:plasma membrane"/>
    <property type="evidence" value="ECO:0007669"/>
    <property type="project" value="UniProtKB-SubCell"/>
</dbReference>
<dbReference type="Pfam" id="PF00005">
    <property type="entry name" value="ABC_tran"/>
    <property type="match status" value="1"/>
</dbReference>
<keyword evidence="3" id="KW-1003">Cell membrane</keyword>
<dbReference type="PROSITE" id="PS50929">
    <property type="entry name" value="ABC_TM1F"/>
    <property type="match status" value="1"/>
</dbReference>
<feature type="domain" description="ABC transmembrane type-1" evidence="12">
    <location>
        <begin position="164"/>
        <end position="333"/>
    </location>
</feature>
<name>A0A1I0W454_9ACTN</name>
<protein>
    <submittedName>
        <fullName evidence="14">ABC-type bacteriocin/lantibiotic exporter, contains an N-terminal double-glycine peptidase domain</fullName>
    </submittedName>
</protein>
<keyword evidence="7 10" id="KW-1133">Transmembrane helix</keyword>
<dbReference type="PANTHER" id="PTHR24221:SF654">
    <property type="entry name" value="ATP-BINDING CASSETTE SUB-FAMILY B MEMBER 6"/>
    <property type="match status" value="1"/>
</dbReference>
<dbReference type="GO" id="GO:0034040">
    <property type="term" value="F:ATPase-coupled lipid transmembrane transporter activity"/>
    <property type="evidence" value="ECO:0007669"/>
    <property type="project" value="TreeGrafter"/>
</dbReference>
<reference evidence="14" key="1">
    <citation type="submission" date="2016-10" db="EMBL/GenBank/DDBJ databases">
        <authorList>
            <person name="de Groot N.N."/>
        </authorList>
    </citation>
    <scope>NUCLEOTIDE SEQUENCE [LARGE SCALE GENOMIC DNA]</scope>
    <source>
        <strain evidence="14">CGMCC 1.10697</strain>
    </source>
</reference>
<keyword evidence="4 10" id="KW-0812">Transmembrane</keyword>
<dbReference type="Gene3D" id="1.20.1560.10">
    <property type="entry name" value="ABC transporter type 1, transmembrane domain"/>
    <property type="match status" value="1"/>
</dbReference>
<dbReference type="STRING" id="748909.SAMN05192575_101669"/>
<evidence type="ECO:0000313" key="14">
    <source>
        <dbReference type="EMBL" id="SFA83118.1"/>
    </source>
</evidence>
<feature type="transmembrane region" description="Helical" evidence="10">
    <location>
        <begin position="185"/>
        <end position="205"/>
    </location>
</feature>
<dbReference type="RefSeq" id="WP_091194170.1">
    <property type="nucleotide sequence ID" value="NZ_FOKC01000001.1"/>
</dbReference>
<comment type="subcellular location">
    <subcellularLocation>
        <location evidence="1">Cell membrane</location>
        <topology evidence="1">Multi-pass membrane protein</topology>
    </subcellularLocation>
</comment>
<evidence type="ECO:0000259" key="11">
    <source>
        <dbReference type="PROSITE" id="PS50893"/>
    </source>
</evidence>
<dbReference type="AlphaFoldDB" id="A0A1I0W454"/>
<dbReference type="InterPro" id="IPR003593">
    <property type="entry name" value="AAA+_ATPase"/>
</dbReference>
<dbReference type="SMART" id="SM00382">
    <property type="entry name" value="AAA"/>
    <property type="match status" value="1"/>
</dbReference>
<evidence type="ECO:0000256" key="5">
    <source>
        <dbReference type="ARBA" id="ARBA00022741"/>
    </source>
</evidence>
<accession>A0A1I0W454</accession>
<evidence type="ECO:0000256" key="8">
    <source>
        <dbReference type="ARBA" id="ARBA00023136"/>
    </source>
</evidence>
<keyword evidence="6" id="KW-0067">ATP-binding</keyword>
<evidence type="ECO:0000256" key="7">
    <source>
        <dbReference type="ARBA" id="ARBA00022989"/>
    </source>
</evidence>
<keyword evidence="5" id="KW-0547">Nucleotide-binding</keyword>
<reference evidence="13 16" key="2">
    <citation type="submission" date="2017-12" db="EMBL/GenBank/DDBJ databases">
        <title>Pharmacopeia of the Arctic Ocean.</title>
        <authorList>
            <person name="Collins E."/>
            <person name="Ducluzeau A.-L."/>
        </authorList>
    </citation>
    <scope>NUCLEOTIDE SEQUENCE [LARGE SCALE GENOMIC DNA]</scope>
    <source>
        <strain evidence="13 16">DSM 23325</strain>
    </source>
</reference>
<evidence type="ECO:0000313" key="16">
    <source>
        <dbReference type="Proteomes" id="UP000233565"/>
    </source>
</evidence>
<dbReference type="InterPro" id="IPR011527">
    <property type="entry name" value="ABC1_TM_dom"/>
</dbReference>
<dbReference type="InterPro" id="IPR036640">
    <property type="entry name" value="ABC1_TM_sf"/>
</dbReference>
<dbReference type="PROSITE" id="PS00211">
    <property type="entry name" value="ABC_TRANSPORTER_1"/>
    <property type="match status" value="1"/>
</dbReference>
<dbReference type="Proteomes" id="UP000233565">
    <property type="component" value="Unassembled WGS sequence"/>
</dbReference>
<evidence type="ECO:0000313" key="15">
    <source>
        <dbReference type="Proteomes" id="UP000199113"/>
    </source>
</evidence>
<comment type="similarity">
    <text evidence="9">Belongs to the ABC transporter superfamily. Lipid exporter (TC 3.A.1.106) family.</text>
</comment>
<dbReference type="InterPro" id="IPR027417">
    <property type="entry name" value="P-loop_NTPase"/>
</dbReference>
<gene>
    <name evidence="13" type="ORF">CXG46_19725</name>
    <name evidence="14" type="ORF">SAMN05192575_101669</name>
</gene>
<keyword evidence="16" id="KW-1185">Reference proteome</keyword>
<dbReference type="InterPro" id="IPR017871">
    <property type="entry name" value="ABC_transporter-like_CS"/>
</dbReference>
<feature type="transmembrane region" description="Helical" evidence="10">
    <location>
        <begin position="277"/>
        <end position="297"/>
    </location>
</feature>
<evidence type="ECO:0000256" key="9">
    <source>
        <dbReference type="ARBA" id="ARBA00061644"/>
    </source>
</evidence>
<dbReference type="PROSITE" id="PS50893">
    <property type="entry name" value="ABC_TRANSPORTER_2"/>
    <property type="match status" value="1"/>
</dbReference>
<keyword evidence="2" id="KW-0813">Transport</keyword>
<sequence length="620" mass="67052">MSVTRRATRVAARALGFPPGIGELLPPAMRARLTFSLLGSMALSMLDMLGVLTMLPLMQFITGQDRDSGALGIVYRATGRPDDGTLVVVLSLIIAGAFIAKDVFSLVFRRWQLQFLATQSVDVSTTMLRNYLVGPYHWHLAKNINDKLWLTEYGVSSGFAGGISAALGVLAEIITITLIAGSLFFVSPLIALLAVIYFGLSAFAMQRLLRPRVLRASEEGMAASRRTSSAALQSLAAAKEIKLRGAHQGFVDSYREGRVAGAKAGADQAFLTEIPKYLLEIIFVVGIGLLAGVASTHSDPGTGLVVLGVFVAASSRLLPSIVRLLAGVNGLRAARPPLQTVIRELHDQRMAQVAEDRTVRTEQVPAGDIALRGVEFAYEDQPDTRVLKGIDLDIPHGQSFAFVGSSGSGKSTLVDTILGLHKPTAGHVRVGGVDIRHNMPGWQDQLAVVPQEVVLLDDTLRRNIIFDNEPDQQRLDVALDRAQLLELVSALPNGLDQAVGERGARLSGGQRQRIGIARALYRDPSVLVLDEATSALDNDTERRFTDTIRSLRGSITTIIVAHRLSTVRECDQVVFLSQGQVRTIGTFTEVMQQDAEFRHLVELGSLGPIVTSEDEHEHSV</sequence>
<evidence type="ECO:0000256" key="10">
    <source>
        <dbReference type="SAM" id="Phobius"/>
    </source>
</evidence>
<dbReference type="EMBL" id="PJBV01000035">
    <property type="protein sequence ID" value="PKH37657.1"/>
    <property type="molecule type" value="Genomic_DNA"/>
</dbReference>
<dbReference type="SUPFAM" id="SSF52540">
    <property type="entry name" value="P-loop containing nucleoside triphosphate hydrolases"/>
    <property type="match status" value="1"/>
</dbReference>
<dbReference type="InterPro" id="IPR039421">
    <property type="entry name" value="Type_1_exporter"/>
</dbReference>
<feature type="transmembrane region" description="Helical" evidence="10">
    <location>
        <begin position="303"/>
        <end position="326"/>
    </location>
</feature>
<dbReference type="InterPro" id="IPR003439">
    <property type="entry name" value="ABC_transporter-like_ATP-bd"/>
</dbReference>
<dbReference type="FunFam" id="3.40.50.300:FF:000299">
    <property type="entry name" value="ABC transporter ATP-binding protein/permease"/>
    <property type="match status" value="1"/>
</dbReference>
<dbReference type="GO" id="GO:0140359">
    <property type="term" value="F:ABC-type transporter activity"/>
    <property type="evidence" value="ECO:0007669"/>
    <property type="project" value="InterPro"/>
</dbReference>
<dbReference type="Proteomes" id="UP000199113">
    <property type="component" value="Unassembled WGS sequence"/>
</dbReference>
<evidence type="ECO:0000256" key="1">
    <source>
        <dbReference type="ARBA" id="ARBA00004651"/>
    </source>
</evidence>
<evidence type="ECO:0000313" key="13">
    <source>
        <dbReference type="EMBL" id="PKH37657.1"/>
    </source>
</evidence>
<feature type="transmembrane region" description="Helical" evidence="10">
    <location>
        <begin position="157"/>
        <end position="179"/>
    </location>
</feature>
<evidence type="ECO:0000256" key="2">
    <source>
        <dbReference type="ARBA" id="ARBA00022448"/>
    </source>
</evidence>
<feature type="transmembrane region" description="Helical" evidence="10">
    <location>
        <begin position="35"/>
        <end position="58"/>
    </location>
</feature>
<dbReference type="PANTHER" id="PTHR24221">
    <property type="entry name" value="ATP-BINDING CASSETTE SUB-FAMILY B"/>
    <property type="match status" value="1"/>
</dbReference>
<feature type="domain" description="ABC transporter" evidence="11">
    <location>
        <begin position="369"/>
        <end position="603"/>
    </location>
</feature>
<evidence type="ECO:0000259" key="12">
    <source>
        <dbReference type="PROSITE" id="PS50929"/>
    </source>
</evidence>
<dbReference type="OrthoDB" id="9806127at2"/>
<dbReference type="GO" id="GO:0016887">
    <property type="term" value="F:ATP hydrolysis activity"/>
    <property type="evidence" value="ECO:0007669"/>
    <property type="project" value="InterPro"/>
</dbReference>
<dbReference type="EMBL" id="FOKC01000001">
    <property type="protein sequence ID" value="SFA83118.1"/>
    <property type="molecule type" value="Genomic_DNA"/>
</dbReference>